<dbReference type="PANTHER" id="PTHR43640:SF1">
    <property type="entry name" value="THIOREDOXIN-DEPENDENT PEROXIREDOXIN"/>
    <property type="match status" value="1"/>
</dbReference>
<gene>
    <name evidence="4" type="ORF">FRC98_12360</name>
</gene>
<evidence type="ECO:0000259" key="3">
    <source>
        <dbReference type="PROSITE" id="PS51352"/>
    </source>
</evidence>
<keyword evidence="5" id="KW-1185">Reference proteome</keyword>
<accession>A0A5C6XA73</accession>
<dbReference type="RefSeq" id="WP_146981751.1">
    <property type="nucleotide sequence ID" value="NZ_VOSM01000005.1"/>
</dbReference>
<dbReference type="Proteomes" id="UP000321412">
    <property type="component" value="Unassembled WGS sequence"/>
</dbReference>
<dbReference type="InterPro" id="IPR013766">
    <property type="entry name" value="Thioredoxin_domain"/>
</dbReference>
<proteinExistence type="predicted"/>
<dbReference type="Pfam" id="PF00578">
    <property type="entry name" value="AhpC-TSA"/>
    <property type="match status" value="1"/>
</dbReference>
<feature type="chain" id="PRO_5022711357" evidence="2">
    <location>
        <begin position="22"/>
        <end position="253"/>
    </location>
</feature>
<dbReference type="AlphaFoldDB" id="A0A5C6XA73"/>
<dbReference type="InterPro" id="IPR036249">
    <property type="entry name" value="Thioredoxin-like_sf"/>
</dbReference>
<reference evidence="4 5" key="1">
    <citation type="submission" date="2019-08" db="EMBL/GenBank/DDBJ databases">
        <title>Bradymonadales sp. TMQ4.</title>
        <authorList>
            <person name="Liang Q."/>
        </authorList>
    </citation>
    <scope>NUCLEOTIDE SEQUENCE [LARGE SCALE GENOMIC DNA]</scope>
    <source>
        <strain evidence="4 5">TMQ4</strain>
    </source>
</reference>
<feature type="signal peptide" evidence="2">
    <location>
        <begin position="1"/>
        <end position="21"/>
    </location>
</feature>
<feature type="compositionally biased region" description="Low complexity" evidence="1">
    <location>
        <begin position="33"/>
        <end position="74"/>
    </location>
</feature>
<dbReference type="InterPro" id="IPR000866">
    <property type="entry name" value="AhpC/TSA"/>
</dbReference>
<dbReference type="InterPro" id="IPR047262">
    <property type="entry name" value="PRX-like1"/>
</dbReference>
<evidence type="ECO:0000256" key="2">
    <source>
        <dbReference type="SAM" id="SignalP"/>
    </source>
</evidence>
<dbReference type="PANTHER" id="PTHR43640">
    <property type="entry name" value="OS07G0260300 PROTEIN"/>
    <property type="match status" value="1"/>
</dbReference>
<evidence type="ECO:0000256" key="1">
    <source>
        <dbReference type="SAM" id="MobiDB-lite"/>
    </source>
</evidence>
<comment type="caution">
    <text evidence="4">The sequence shown here is derived from an EMBL/GenBank/DDBJ whole genome shotgun (WGS) entry which is preliminary data.</text>
</comment>
<dbReference type="EMBL" id="VOSM01000005">
    <property type="protein sequence ID" value="TXD36623.1"/>
    <property type="molecule type" value="Genomic_DNA"/>
</dbReference>
<dbReference type="PROSITE" id="PS51257">
    <property type="entry name" value="PROKAR_LIPOPROTEIN"/>
    <property type="match status" value="1"/>
</dbReference>
<feature type="region of interest" description="Disordered" evidence="1">
    <location>
        <begin position="22"/>
        <end position="89"/>
    </location>
</feature>
<dbReference type="GO" id="GO:0016209">
    <property type="term" value="F:antioxidant activity"/>
    <property type="evidence" value="ECO:0007669"/>
    <property type="project" value="InterPro"/>
</dbReference>
<protein>
    <submittedName>
        <fullName evidence="4">Redoxin domain-containing protein</fullName>
    </submittedName>
</protein>
<dbReference type="OrthoDB" id="9781543at2"/>
<organism evidence="4 5">
    <name type="scientific">Lujinxingia vulgaris</name>
    <dbReference type="NCBI Taxonomy" id="2600176"/>
    <lineage>
        <taxon>Bacteria</taxon>
        <taxon>Deltaproteobacteria</taxon>
        <taxon>Bradymonadales</taxon>
        <taxon>Lujinxingiaceae</taxon>
        <taxon>Lujinxingia</taxon>
    </lineage>
</organism>
<dbReference type="PROSITE" id="PS51352">
    <property type="entry name" value="THIOREDOXIN_2"/>
    <property type="match status" value="1"/>
</dbReference>
<keyword evidence="2" id="KW-0732">Signal</keyword>
<sequence length="253" mass="27352">MHRFKWMMIVTLTLGVSALSACENPAEDPGENPAEATAPESEAAETAEGTATGSSEAARQAAAAQGDQEGAAPEKPIVGEPAPDFTLVDEAGNSHTLSQYKGKTVVLEWFNIPCPYVNRHYDAGTFDTLLKEHGGTDEIVWLAIDTTHDNTPEDSQAWKEKANEKREFDYPILQDPSGEVGRLYQAKTTPHMFVIDSTGVLRYMGGIDDDPRGQKEEPTNYVDAALTAIAAGEDIATTEAQPYGCTVKYAEEP</sequence>
<feature type="domain" description="Thioredoxin" evidence="3">
    <location>
        <begin position="76"/>
        <end position="227"/>
    </location>
</feature>
<dbReference type="GO" id="GO:0016491">
    <property type="term" value="F:oxidoreductase activity"/>
    <property type="evidence" value="ECO:0007669"/>
    <property type="project" value="InterPro"/>
</dbReference>
<name>A0A5C6XA73_9DELT</name>
<dbReference type="SUPFAM" id="SSF52833">
    <property type="entry name" value="Thioredoxin-like"/>
    <property type="match status" value="1"/>
</dbReference>
<dbReference type="Gene3D" id="3.40.30.10">
    <property type="entry name" value="Glutaredoxin"/>
    <property type="match status" value="1"/>
</dbReference>
<evidence type="ECO:0000313" key="4">
    <source>
        <dbReference type="EMBL" id="TXD36623.1"/>
    </source>
</evidence>
<evidence type="ECO:0000313" key="5">
    <source>
        <dbReference type="Proteomes" id="UP000321412"/>
    </source>
</evidence>